<proteinExistence type="predicted"/>
<protein>
    <submittedName>
        <fullName evidence="2">96_t:CDS:1</fullName>
    </submittedName>
</protein>
<accession>A0A9N9B5F3</accession>
<feature type="region of interest" description="Disordered" evidence="1">
    <location>
        <begin position="1"/>
        <end position="108"/>
    </location>
</feature>
<name>A0A9N9B5F3_9GLOM</name>
<feature type="compositionally biased region" description="Polar residues" evidence="1">
    <location>
        <begin position="76"/>
        <end position="86"/>
    </location>
</feature>
<feature type="compositionally biased region" description="Low complexity" evidence="1">
    <location>
        <begin position="867"/>
        <end position="892"/>
    </location>
</feature>
<feature type="region of interest" description="Disordered" evidence="1">
    <location>
        <begin position="441"/>
        <end position="825"/>
    </location>
</feature>
<feature type="compositionally biased region" description="Low complexity" evidence="1">
    <location>
        <begin position="946"/>
        <end position="962"/>
    </location>
</feature>
<feature type="compositionally biased region" description="Polar residues" evidence="1">
    <location>
        <begin position="615"/>
        <end position="627"/>
    </location>
</feature>
<feature type="compositionally biased region" description="Basic and acidic residues" evidence="1">
    <location>
        <begin position="441"/>
        <end position="595"/>
    </location>
</feature>
<reference evidence="2" key="1">
    <citation type="submission" date="2021-06" db="EMBL/GenBank/DDBJ databases">
        <authorList>
            <person name="Kallberg Y."/>
            <person name="Tangrot J."/>
            <person name="Rosling A."/>
        </authorList>
    </citation>
    <scope>NUCLEOTIDE SEQUENCE</scope>
    <source>
        <strain evidence="2">BR232B</strain>
    </source>
</reference>
<feature type="compositionally biased region" description="Polar residues" evidence="1">
    <location>
        <begin position="893"/>
        <end position="909"/>
    </location>
</feature>
<feature type="compositionally biased region" description="Basic and acidic residues" evidence="1">
    <location>
        <begin position="669"/>
        <end position="687"/>
    </location>
</feature>
<feature type="region of interest" description="Disordered" evidence="1">
    <location>
        <begin position="265"/>
        <end position="287"/>
    </location>
</feature>
<dbReference type="EMBL" id="CAJVPI010000596">
    <property type="protein sequence ID" value="CAG8554043.1"/>
    <property type="molecule type" value="Genomic_DNA"/>
</dbReference>
<dbReference type="OrthoDB" id="2422757at2759"/>
<dbReference type="Proteomes" id="UP000789739">
    <property type="component" value="Unassembled WGS sequence"/>
</dbReference>
<dbReference type="AlphaFoldDB" id="A0A9N9B5F3"/>
<sequence length="996" mass="114177">MTAEPNDSTTTNTVPKPTASDANTTYQQDYSWKLPMTPTPSRLKPERKKSEYQREFAWPASSPAPSPAPATPEPQKITNTPDSTAAITEPTRLNAVRELTQPKTPELRASEDKLLNAPKHNGSFVAEPVSLVNNVANISPHRNDDSWSNSLRKDKAQEFRLDDKTKKIVALEANRLSKKSRSQSMYSLHDQLKVLEAADDLTNPLESEYSREFVNWTEYGKFPREDGTFNARSKQPTLRRRGSWSAPLPAPLRWLDNQEKLQPTIPYSQSIRAPTRQPPPRPKTSAEFRDYFDFDKLNYTFEPRLSRADFDEHSITKSDKKFSSSPLRSDAFYDHSRLREKDLDDRRRDGDDILIDKYDDRRGDRYDDRRTDRLDDRRTERYDDRRLDKYDDRRGDKYDDRRDRDYDDRRRDREYDETGAYEDRRGDRYDRLHNKDYDDRYEHSRDREYPDRYERSRDKGYDDRYERPREKGYDDRYERSRDDVNDDRYERSRGGRDYDDRRPEAYDARRHEREYHESRTDSAYGDRRRDRDYDADKRYGKSHDNSSSSGRREDPYDDYRRDRDSRRDRRSDLVYEDSRGDKVYDARRSDLDSRSASHSTVLPLDDDRYGDRTGYSRNPLSKHSTGGSRDDTAHSASYLNNSRTRSSQSSLSSVSSPSTPATPNGYDTYEPRTKRSSDIDSRSHKEQLYSSTSHKQRSSNIEDDRDRYSNYSRTSHTPLRKGFSIGDDDEPVEIPSRLSRRQYPADSPSYRDSSTPRGRQTRLYERSPASSAPQSFASSPARSPSPPGEYRRYHHSSITSPNLSPTYSSRPPSRATSVSSHATSIEEESAVLTDMLRIADSATLRSLTDQLSIFRTSRDVTKSSIQGAAKGAKSTGAKSTTAKSTRSTPASKVNRSSLPASTTRKASSVRSGAATPRTSSSTASSRKASVVNGRPTSAPVRKSHKPPSSAASSISSIGSSRGLGTTSFSEAREALSKARMKVEEMLELVSNGSYDV</sequence>
<organism evidence="2 3">
    <name type="scientific">Paraglomus brasilianum</name>
    <dbReference type="NCBI Taxonomy" id="144538"/>
    <lineage>
        <taxon>Eukaryota</taxon>
        <taxon>Fungi</taxon>
        <taxon>Fungi incertae sedis</taxon>
        <taxon>Mucoromycota</taxon>
        <taxon>Glomeromycotina</taxon>
        <taxon>Glomeromycetes</taxon>
        <taxon>Paraglomerales</taxon>
        <taxon>Paraglomeraceae</taxon>
        <taxon>Paraglomus</taxon>
    </lineage>
</organism>
<feature type="compositionally biased region" description="Polar residues" evidence="1">
    <location>
        <begin position="796"/>
        <end position="823"/>
    </location>
</feature>
<feature type="compositionally biased region" description="Pro residues" evidence="1">
    <location>
        <begin position="62"/>
        <end position="72"/>
    </location>
</feature>
<comment type="caution">
    <text evidence="2">The sequence shown here is derived from an EMBL/GenBank/DDBJ whole genome shotgun (WGS) entry which is preliminary data.</text>
</comment>
<feature type="compositionally biased region" description="Low complexity" evidence="1">
    <location>
        <begin position="639"/>
        <end position="659"/>
    </location>
</feature>
<evidence type="ECO:0000313" key="2">
    <source>
        <dbReference type="EMBL" id="CAG8554043.1"/>
    </source>
</evidence>
<evidence type="ECO:0000256" key="1">
    <source>
        <dbReference type="SAM" id="MobiDB-lite"/>
    </source>
</evidence>
<keyword evidence="3" id="KW-1185">Reference proteome</keyword>
<feature type="compositionally biased region" description="Low complexity" evidence="1">
    <location>
        <begin position="910"/>
        <end position="929"/>
    </location>
</feature>
<feature type="compositionally biased region" description="Polar residues" evidence="1">
    <location>
        <begin position="1"/>
        <end position="30"/>
    </location>
</feature>
<feature type="compositionally biased region" description="Low complexity" evidence="1">
    <location>
        <begin position="767"/>
        <end position="782"/>
    </location>
</feature>
<evidence type="ECO:0000313" key="3">
    <source>
        <dbReference type="Proteomes" id="UP000789739"/>
    </source>
</evidence>
<gene>
    <name evidence="2" type="ORF">PBRASI_LOCUS5240</name>
</gene>
<feature type="region of interest" description="Disordered" evidence="1">
    <location>
        <begin position="858"/>
        <end position="966"/>
    </location>
</feature>